<protein>
    <submittedName>
        <fullName evidence="2">Uncharacterized protein</fullName>
    </submittedName>
</protein>
<dbReference type="AlphaFoldDB" id="A0A926DCS4"/>
<feature type="transmembrane region" description="Helical" evidence="1">
    <location>
        <begin position="7"/>
        <end position="29"/>
    </location>
</feature>
<evidence type="ECO:0000313" key="3">
    <source>
        <dbReference type="Proteomes" id="UP000620366"/>
    </source>
</evidence>
<feature type="transmembrane region" description="Helical" evidence="1">
    <location>
        <begin position="125"/>
        <end position="142"/>
    </location>
</feature>
<dbReference type="Proteomes" id="UP000620366">
    <property type="component" value="Unassembled WGS sequence"/>
</dbReference>
<keyword evidence="1" id="KW-0472">Membrane</keyword>
<dbReference type="RefSeq" id="WP_249299560.1">
    <property type="nucleotide sequence ID" value="NZ_JACRSP010000002.1"/>
</dbReference>
<proteinExistence type="predicted"/>
<evidence type="ECO:0000256" key="1">
    <source>
        <dbReference type="SAM" id="Phobius"/>
    </source>
</evidence>
<feature type="transmembrane region" description="Helical" evidence="1">
    <location>
        <begin position="62"/>
        <end position="80"/>
    </location>
</feature>
<name>A0A926DCS4_9FIRM</name>
<keyword evidence="1" id="KW-0812">Transmembrane</keyword>
<feature type="transmembrane region" description="Helical" evidence="1">
    <location>
        <begin position="162"/>
        <end position="180"/>
    </location>
</feature>
<keyword evidence="1" id="KW-1133">Transmembrane helix</keyword>
<sequence>MQKKSQTLFHVLFWGSLWGITEATVGYALHLLPAGIGWVFWYPIAFAFLSLAYHFSRSDSAVMLTACFAAGIKLLNLLTGMRPDRVVNPAVSMLLEAAGFLIACRLVQKLSSRSGWMLRSIGANLIWRVGYLYYLLCVPDWMFEISAYSSRGAMAGFLVRELLVTGAIVLAAQGLCRLAARRVSPPVWRLGSGAKLAVAFGVAAVNLAMQFL</sequence>
<evidence type="ECO:0000313" key="2">
    <source>
        <dbReference type="EMBL" id="MBC8535816.1"/>
    </source>
</evidence>
<feature type="transmembrane region" description="Helical" evidence="1">
    <location>
        <begin position="35"/>
        <end position="55"/>
    </location>
</feature>
<comment type="caution">
    <text evidence="2">The sequence shown here is derived from an EMBL/GenBank/DDBJ whole genome shotgun (WGS) entry which is preliminary data.</text>
</comment>
<feature type="transmembrane region" description="Helical" evidence="1">
    <location>
        <begin position="86"/>
        <end position="104"/>
    </location>
</feature>
<reference evidence="2" key="1">
    <citation type="submission" date="2020-08" db="EMBL/GenBank/DDBJ databases">
        <title>Genome public.</title>
        <authorList>
            <person name="Liu C."/>
            <person name="Sun Q."/>
        </authorList>
    </citation>
    <scope>NUCLEOTIDE SEQUENCE</scope>
    <source>
        <strain evidence="2">BX7</strain>
    </source>
</reference>
<organism evidence="2 3">
    <name type="scientific">Feifania hominis</name>
    <dbReference type="NCBI Taxonomy" id="2763660"/>
    <lineage>
        <taxon>Bacteria</taxon>
        <taxon>Bacillati</taxon>
        <taxon>Bacillota</taxon>
        <taxon>Clostridia</taxon>
        <taxon>Eubacteriales</taxon>
        <taxon>Feifaniaceae</taxon>
        <taxon>Feifania</taxon>
    </lineage>
</organism>
<feature type="transmembrane region" description="Helical" evidence="1">
    <location>
        <begin position="192"/>
        <end position="211"/>
    </location>
</feature>
<accession>A0A926DCS4</accession>
<keyword evidence="3" id="KW-1185">Reference proteome</keyword>
<dbReference type="EMBL" id="JACRSP010000002">
    <property type="protein sequence ID" value="MBC8535816.1"/>
    <property type="molecule type" value="Genomic_DNA"/>
</dbReference>
<gene>
    <name evidence="2" type="ORF">H8695_03810</name>
</gene>